<accession>A0A8J5XF81</accession>
<dbReference type="InterPro" id="IPR003591">
    <property type="entry name" value="Leu-rich_rpt_typical-subtyp"/>
</dbReference>
<feature type="region of interest" description="Disordered" evidence="3">
    <location>
        <begin position="464"/>
        <end position="487"/>
    </location>
</feature>
<dbReference type="Gene3D" id="3.80.10.10">
    <property type="entry name" value="Ribonuclease Inhibitor"/>
    <property type="match status" value="3"/>
</dbReference>
<evidence type="ECO:0000256" key="2">
    <source>
        <dbReference type="ARBA" id="ARBA00022737"/>
    </source>
</evidence>
<feature type="region of interest" description="Disordered" evidence="3">
    <location>
        <begin position="723"/>
        <end position="747"/>
    </location>
</feature>
<dbReference type="OMA" id="CMLHKLT"/>
<evidence type="ECO:0008006" key="6">
    <source>
        <dbReference type="Google" id="ProtNLM"/>
    </source>
</evidence>
<dbReference type="Pfam" id="PF00560">
    <property type="entry name" value="LRR_1"/>
    <property type="match status" value="1"/>
</dbReference>
<dbReference type="OrthoDB" id="660555at2759"/>
<dbReference type="InterPro" id="IPR050216">
    <property type="entry name" value="LRR_domain-containing"/>
</dbReference>
<feature type="region of interest" description="Disordered" evidence="3">
    <location>
        <begin position="365"/>
        <end position="411"/>
    </location>
</feature>
<keyword evidence="2" id="KW-0677">Repeat</keyword>
<dbReference type="PANTHER" id="PTHR48051">
    <property type="match status" value="1"/>
</dbReference>
<evidence type="ECO:0000256" key="1">
    <source>
        <dbReference type="ARBA" id="ARBA00022614"/>
    </source>
</evidence>
<dbReference type="InterPro" id="IPR001611">
    <property type="entry name" value="Leu-rich_rpt"/>
</dbReference>
<evidence type="ECO:0000256" key="3">
    <source>
        <dbReference type="SAM" id="MobiDB-lite"/>
    </source>
</evidence>
<evidence type="ECO:0000313" key="4">
    <source>
        <dbReference type="EMBL" id="KAG8465963.1"/>
    </source>
</evidence>
<dbReference type="SMART" id="SM00369">
    <property type="entry name" value="LRR_TYP"/>
    <property type="match status" value="9"/>
</dbReference>
<protein>
    <recommendedName>
        <fullName evidence="6">Leucine-rich repeat-containing protein 40</fullName>
    </recommendedName>
</protein>
<sequence length="824" mass="84979">MAARALPRPEFLAAQALARDAPTGTRKVALAHRRARADGVLLLADCALEQLPAGVFDLLATVEPGELALSCCSSGELTKLDVSHNALRELGEDDLWDALPSLATLRAHDNQLARPIDGAIGRLRALELLDVSGNALTGELMPAGLAALAALRELDVSRNALIGLGPDLPPGLEVLRASRNRLVALPAALGACAALRVLDASHNELTHVELALGALVQLELSHNRLGTGACRLDGCASLETVDVRDNALRALPSLPRASRIVRLFASFNRIERLDGGGGGGAPLADCLGAPLTELLLNDNRLAELPATLAPSLVGVQRLSLANNALHDLPHELGYLPRLAHVALDGNPLRQIRRPLLASCEALKKHLRSRGPPPGGGADAYLPAEDDEGGDGGGGGGGGSGGGTSARARAGAPGWELAPAELTRIVRDASAGGRVLDCGGLGLTALPVDALRLLAAAKHAARAPARGADAGRAPWADSRDAPPPDESSALSAVVELRCARSSFGARAPAAVRAQLDELLPLMRSLRTVELAGSGLDGLDDVRALRALPVEFLLLARNALRAGDVDALLHGAAGAPLDGTPLSRSLRVLDLSSNRLSEMPKAALALPQLHTLSLAHNTIRTLLGCWPPAARHAPPRALAHLDLSSNALCDLAELPAALLAAGPTILTLSLEGNELTHLPPALGRLASLTSLLVGANPQKAVRSAVLQRGTTALLAFLRDRDGADGALGPAASDPPPSLAQPPSRASAEPGALDERALVEPGHPPGARADDGSVRELRAAHAALVAQLDGATGGPALTEARRFALKKDAARARAALIRMERAVQQHA</sequence>
<organism evidence="4 5">
    <name type="scientific">Diacronema lutheri</name>
    <name type="common">Unicellular marine alga</name>
    <name type="synonym">Monochrysis lutheri</name>
    <dbReference type="NCBI Taxonomy" id="2081491"/>
    <lineage>
        <taxon>Eukaryota</taxon>
        <taxon>Haptista</taxon>
        <taxon>Haptophyta</taxon>
        <taxon>Pavlovophyceae</taxon>
        <taxon>Pavlovales</taxon>
        <taxon>Pavlovaceae</taxon>
        <taxon>Diacronema</taxon>
    </lineage>
</organism>
<dbReference type="AlphaFoldDB" id="A0A8J5XF81"/>
<keyword evidence="1" id="KW-0433">Leucine-rich repeat</keyword>
<feature type="compositionally biased region" description="Gly residues" evidence="3">
    <location>
        <begin position="390"/>
        <end position="403"/>
    </location>
</feature>
<comment type="caution">
    <text evidence="4">The sequence shown here is derived from an EMBL/GenBank/DDBJ whole genome shotgun (WGS) entry which is preliminary data.</text>
</comment>
<keyword evidence="5" id="KW-1185">Reference proteome</keyword>
<gene>
    <name evidence="4" type="ORF">KFE25_005533</name>
</gene>
<evidence type="ECO:0000313" key="5">
    <source>
        <dbReference type="Proteomes" id="UP000751190"/>
    </source>
</evidence>
<dbReference type="InterPro" id="IPR032675">
    <property type="entry name" value="LRR_dom_sf"/>
</dbReference>
<dbReference type="SMART" id="SM00364">
    <property type="entry name" value="LRR_BAC"/>
    <property type="match status" value="8"/>
</dbReference>
<dbReference type="Proteomes" id="UP000751190">
    <property type="component" value="Unassembled WGS sequence"/>
</dbReference>
<name>A0A8J5XF81_DIALT</name>
<dbReference type="GO" id="GO:0005737">
    <property type="term" value="C:cytoplasm"/>
    <property type="evidence" value="ECO:0007669"/>
    <property type="project" value="TreeGrafter"/>
</dbReference>
<dbReference type="Pfam" id="PF13855">
    <property type="entry name" value="LRR_8"/>
    <property type="match status" value="1"/>
</dbReference>
<dbReference type="SUPFAM" id="SSF52058">
    <property type="entry name" value="L domain-like"/>
    <property type="match status" value="1"/>
</dbReference>
<reference evidence="4" key="1">
    <citation type="submission" date="2021-05" db="EMBL/GenBank/DDBJ databases">
        <title>The genome of the haptophyte Pavlova lutheri (Diacronema luteri, Pavlovales) - a model for lipid biosynthesis in eukaryotic algae.</title>
        <authorList>
            <person name="Hulatt C.J."/>
            <person name="Posewitz M.C."/>
        </authorList>
    </citation>
    <scope>NUCLEOTIDE SEQUENCE</scope>
    <source>
        <strain evidence="4">NIVA-4/92</strain>
    </source>
</reference>
<dbReference type="PROSITE" id="PS51450">
    <property type="entry name" value="LRR"/>
    <property type="match status" value="2"/>
</dbReference>
<dbReference type="EMBL" id="JAGTXO010000009">
    <property type="protein sequence ID" value="KAG8465963.1"/>
    <property type="molecule type" value="Genomic_DNA"/>
</dbReference>
<proteinExistence type="predicted"/>
<dbReference type="PANTHER" id="PTHR48051:SF1">
    <property type="entry name" value="RAS SUPPRESSOR PROTEIN 1"/>
    <property type="match status" value="1"/>
</dbReference>
<feature type="compositionally biased region" description="Low complexity" evidence="3">
    <location>
        <begin position="464"/>
        <end position="475"/>
    </location>
</feature>